<proteinExistence type="predicted"/>
<dbReference type="EMBL" id="CAADFE010000054">
    <property type="protein sequence ID" value="VFJ73777.1"/>
    <property type="molecule type" value="Genomic_DNA"/>
</dbReference>
<organism evidence="1">
    <name type="scientific">Candidatus Kentrum sp. FW</name>
    <dbReference type="NCBI Taxonomy" id="2126338"/>
    <lineage>
        <taxon>Bacteria</taxon>
        <taxon>Pseudomonadati</taxon>
        <taxon>Pseudomonadota</taxon>
        <taxon>Gammaproteobacteria</taxon>
        <taxon>Candidatus Kentrum</taxon>
    </lineage>
</organism>
<gene>
    <name evidence="1" type="ORF">BECKFW1821C_GA0114237_105423</name>
</gene>
<protein>
    <submittedName>
        <fullName evidence="1">Uncharacterized protein</fullName>
    </submittedName>
</protein>
<dbReference type="AlphaFoldDB" id="A0A450TX28"/>
<name>A0A450TX28_9GAMM</name>
<sequence>MMGGVLGIMGGSFGNSRVVLRLAYLFECPEFLYSVRVAMKVLGTRRAGPWPPPLSFPGARLRIVTVLQDIGFGLSMPNPTEPKPKKLCDA</sequence>
<evidence type="ECO:0000313" key="1">
    <source>
        <dbReference type="EMBL" id="VFJ73777.1"/>
    </source>
</evidence>
<reference evidence="1" key="1">
    <citation type="submission" date="2019-02" db="EMBL/GenBank/DDBJ databases">
        <authorList>
            <person name="Gruber-Vodicka R. H."/>
            <person name="Seah K. B. B."/>
        </authorList>
    </citation>
    <scope>NUCLEOTIDE SEQUENCE</scope>
    <source>
        <strain evidence="1">BECK_BZ131</strain>
    </source>
</reference>
<accession>A0A450TX28</accession>